<dbReference type="SUPFAM" id="SSF53822">
    <property type="entry name" value="Periplasmic binding protein-like I"/>
    <property type="match status" value="1"/>
</dbReference>
<sequence precursor="true">MIRQRRIVLGAAATAAAMLLAAGCGSSKSGGTPGGGDQAAKQTITVGVLADLTGAAASGNKTVVDGVKAGTVYASRNGYTIKYIVADTATNPTTALAAAQKLVTQDHVFAVIGQSALFFAAAPYLTAHNVPVVGISEDGPEWATSKNMFSVIGALQNTKVAETTGKQLKLLGVTNFATLGYSVSPSSSEAASSNAVSAETAGIKVGYLNAKFPFGSTDVTTEVLAMKKAGINGFMATVDPNTAFALIQGLRTQGVNLKAALLPTGYGGDLFQAGPGALQEAQGVYFTLGFEPVEMQTAATKQFVSDLTSAGIKTEPTFASYIGYTSIGLLVQALQTAGKSATPASVLTALSGIHKFTAMGLFGTHSLDINDRENIVQGADNCSWLVRLEGSAFKLVDGGEPICGAVIPGKTVKPAT</sequence>
<dbReference type="AlphaFoldDB" id="E3IZS2"/>
<keyword evidence="5" id="KW-0675">Receptor</keyword>
<dbReference type="RefSeq" id="WP_013427108.1">
    <property type="nucleotide sequence ID" value="NC_014666.1"/>
</dbReference>
<feature type="chain" id="PRO_5039382547" evidence="3">
    <location>
        <begin position="22"/>
        <end position="416"/>
    </location>
</feature>
<evidence type="ECO:0000259" key="4">
    <source>
        <dbReference type="Pfam" id="PF13458"/>
    </source>
</evidence>
<dbReference type="Pfam" id="PF13458">
    <property type="entry name" value="Peripla_BP_6"/>
    <property type="match status" value="1"/>
</dbReference>
<dbReference type="InParanoid" id="E3IZS2"/>
<comment type="similarity">
    <text evidence="1">Belongs to the leucine-binding protein family.</text>
</comment>
<dbReference type="PROSITE" id="PS51257">
    <property type="entry name" value="PROKAR_LIPOPROTEIN"/>
    <property type="match status" value="1"/>
</dbReference>
<dbReference type="PANTHER" id="PTHR30483">
    <property type="entry name" value="LEUCINE-SPECIFIC-BINDING PROTEIN"/>
    <property type="match status" value="1"/>
</dbReference>
<evidence type="ECO:0000256" key="2">
    <source>
        <dbReference type="ARBA" id="ARBA00022729"/>
    </source>
</evidence>
<protein>
    <submittedName>
        <fullName evidence="5">Extracellular ligand-binding receptor</fullName>
    </submittedName>
</protein>
<reference evidence="5 6" key="1">
    <citation type="submission" date="2010-10" db="EMBL/GenBank/DDBJ databases">
        <title>Complete sequence of Frankia sp. EuI1c.</title>
        <authorList>
            <consortium name="US DOE Joint Genome Institute"/>
            <person name="Lucas S."/>
            <person name="Copeland A."/>
            <person name="Lapidus A."/>
            <person name="Cheng J.-F."/>
            <person name="Bruce D."/>
            <person name="Goodwin L."/>
            <person name="Pitluck S."/>
            <person name="Chertkov O."/>
            <person name="Detter J.C."/>
            <person name="Han C."/>
            <person name="Tapia R."/>
            <person name="Land M."/>
            <person name="Hauser L."/>
            <person name="Jeffries C."/>
            <person name="Kyrpides N."/>
            <person name="Ivanova N."/>
            <person name="Mikhailova N."/>
            <person name="Beauchemin N."/>
            <person name="Sen A."/>
            <person name="Sur S.A."/>
            <person name="Gtari M."/>
            <person name="Wall L."/>
            <person name="Tisa L."/>
            <person name="Woyke T."/>
        </authorList>
    </citation>
    <scope>NUCLEOTIDE SEQUENCE [LARGE SCALE GENOMIC DNA]</scope>
    <source>
        <strain evidence="6">DSM 45817 / CECT 9037 / EuI1c</strain>
    </source>
</reference>
<feature type="domain" description="Leucine-binding protein" evidence="4">
    <location>
        <begin position="43"/>
        <end position="389"/>
    </location>
</feature>
<dbReference type="Proteomes" id="UP000002484">
    <property type="component" value="Chromosome"/>
</dbReference>
<evidence type="ECO:0000313" key="5">
    <source>
        <dbReference type="EMBL" id="ADP83990.1"/>
    </source>
</evidence>
<proteinExistence type="inferred from homology"/>
<dbReference type="eggNOG" id="COG0683">
    <property type="taxonomic scope" value="Bacteria"/>
</dbReference>
<dbReference type="STRING" id="298654.FraEuI1c_6006"/>
<evidence type="ECO:0000256" key="1">
    <source>
        <dbReference type="ARBA" id="ARBA00010062"/>
    </source>
</evidence>
<dbReference type="EMBL" id="CP002299">
    <property type="protein sequence ID" value="ADP83990.1"/>
    <property type="molecule type" value="Genomic_DNA"/>
</dbReference>
<accession>E3IZS2</accession>
<keyword evidence="6" id="KW-1185">Reference proteome</keyword>
<name>E3IZS2_PSEI1</name>
<keyword evidence="2 3" id="KW-0732">Signal</keyword>
<dbReference type="InterPro" id="IPR028082">
    <property type="entry name" value="Peripla_BP_I"/>
</dbReference>
<dbReference type="InterPro" id="IPR028081">
    <property type="entry name" value="Leu-bd"/>
</dbReference>
<dbReference type="InterPro" id="IPR051010">
    <property type="entry name" value="BCAA_transport"/>
</dbReference>
<evidence type="ECO:0000256" key="3">
    <source>
        <dbReference type="SAM" id="SignalP"/>
    </source>
</evidence>
<dbReference type="HOGENOM" id="CLU_054023_0_0_11"/>
<dbReference type="PANTHER" id="PTHR30483:SF6">
    <property type="entry name" value="PERIPLASMIC BINDING PROTEIN OF ABC TRANSPORTER FOR NATURAL AMINO ACIDS"/>
    <property type="match status" value="1"/>
</dbReference>
<dbReference type="KEGG" id="fri:FraEuI1c_6006"/>
<feature type="signal peptide" evidence="3">
    <location>
        <begin position="1"/>
        <end position="21"/>
    </location>
</feature>
<organism evidence="5 6">
    <name type="scientific">Pseudofrankia inefficax (strain DSM 45817 / CECT 9037 / DDB 130130 / EuI1c)</name>
    <name type="common">Frankia inefficax</name>
    <dbReference type="NCBI Taxonomy" id="298654"/>
    <lineage>
        <taxon>Bacteria</taxon>
        <taxon>Bacillati</taxon>
        <taxon>Actinomycetota</taxon>
        <taxon>Actinomycetes</taxon>
        <taxon>Frankiales</taxon>
        <taxon>Frankiaceae</taxon>
        <taxon>Pseudofrankia</taxon>
    </lineage>
</organism>
<gene>
    <name evidence="5" type="ordered locus">FraEuI1c_6006</name>
</gene>
<dbReference type="Gene3D" id="3.40.50.2300">
    <property type="match status" value="2"/>
</dbReference>
<dbReference type="OrthoDB" id="4364076at2"/>
<evidence type="ECO:0000313" key="6">
    <source>
        <dbReference type="Proteomes" id="UP000002484"/>
    </source>
</evidence>